<dbReference type="AlphaFoldDB" id="A0A7Y6CBX5"/>
<protein>
    <submittedName>
        <fullName evidence="1">Uncharacterized protein</fullName>
    </submittedName>
</protein>
<dbReference type="Proteomes" id="UP000540128">
    <property type="component" value="Unassembled WGS sequence"/>
</dbReference>
<keyword evidence="2" id="KW-1185">Reference proteome</keyword>
<proteinExistence type="predicted"/>
<dbReference type="RefSeq" id="WP_175457064.1">
    <property type="nucleotide sequence ID" value="NZ_JAANNT010000020.1"/>
</dbReference>
<accession>A0A7Y6CBX5</accession>
<organism evidence="1 2">
    <name type="scientific">Streptomyces odorifer</name>
    <dbReference type="NCBI Taxonomy" id="53450"/>
    <lineage>
        <taxon>Bacteria</taxon>
        <taxon>Bacillati</taxon>
        <taxon>Actinomycetota</taxon>
        <taxon>Actinomycetes</taxon>
        <taxon>Kitasatosporales</taxon>
        <taxon>Streptomycetaceae</taxon>
        <taxon>Streptomyces</taxon>
        <taxon>Streptomyces albidoflavus group</taxon>
    </lineage>
</organism>
<gene>
    <name evidence="1" type="ORF">G6W59_21145</name>
</gene>
<evidence type="ECO:0000313" key="1">
    <source>
        <dbReference type="EMBL" id="NUV30782.1"/>
    </source>
</evidence>
<dbReference type="EMBL" id="JAANNT010000020">
    <property type="protein sequence ID" value="NUV30782.1"/>
    <property type="molecule type" value="Genomic_DNA"/>
</dbReference>
<reference evidence="1 2" key="1">
    <citation type="submission" date="2020-03" db="EMBL/GenBank/DDBJ databases">
        <title>Complete genome sequence of sixteen Streptomyces strains facilitates identification of candidate genes involved in plant growth-promotion in grain legumes and cereals.</title>
        <authorList>
            <person name="Gopalakrishnan S."/>
            <person name="Thakur V."/>
            <person name="Saxena R."/>
            <person name="Vadlamudi S."/>
            <person name="Purohit S."/>
            <person name="Kumar V."/>
            <person name="Rathore A."/>
            <person name="Chitikineni A."/>
            <person name="Varshney R.K."/>
        </authorList>
    </citation>
    <scope>NUCLEOTIDE SEQUENCE [LARGE SCALE GENOMIC DNA]</scope>
    <source>
        <strain evidence="1 2">KAI-180</strain>
    </source>
</reference>
<evidence type="ECO:0000313" key="2">
    <source>
        <dbReference type="Proteomes" id="UP000540128"/>
    </source>
</evidence>
<comment type="caution">
    <text evidence="1">The sequence shown here is derived from an EMBL/GenBank/DDBJ whole genome shotgun (WGS) entry which is preliminary data.</text>
</comment>
<name>A0A7Y6CBX5_9ACTN</name>
<sequence length="116" mass="13757">MGAEQVWTPEQEAKIRVMVDQIRRVQELSRRDGGWWHRRRRRRAEHRLFDLMQASGPELWRESELRRWKSTAMVELCLDFACSEMTRADTAKAVARIEVLNDATYEDLQKAKRALA</sequence>